<feature type="domain" description="CAAX prenyl protease 2/Lysostaphin resistance protein A-like" evidence="2">
    <location>
        <begin position="182"/>
        <end position="279"/>
    </location>
</feature>
<dbReference type="Proteomes" id="UP000523007">
    <property type="component" value="Unassembled WGS sequence"/>
</dbReference>
<keyword evidence="3" id="KW-0378">Hydrolase</keyword>
<keyword evidence="4" id="KW-1185">Reference proteome</keyword>
<dbReference type="AlphaFoldDB" id="A0A7W7RIN9"/>
<keyword evidence="3" id="KW-0645">Protease</keyword>
<dbReference type="GO" id="GO:0006508">
    <property type="term" value="P:proteolysis"/>
    <property type="evidence" value="ECO:0007669"/>
    <property type="project" value="UniProtKB-KW"/>
</dbReference>
<organism evidence="3 4">
    <name type="scientific">Lipingzhangella halophila</name>
    <dbReference type="NCBI Taxonomy" id="1783352"/>
    <lineage>
        <taxon>Bacteria</taxon>
        <taxon>Bacillati</taxon>
        <taxon>Actinomycetota</taxon>
        <taxon>Actinomycetes</taxon>
        <taxon>Streptosporangiales</taxon>
        <taxon>Nocardiopsidaceae</taxon>
        <taxon>Lipingzhangella</taxon>
    </lineage>
</organism>
<feature type="transmembrane region" description="Helical" evidence="1">
    <location>
        <begin position="78"/>
        <end position="96"/>
    </location>
</feature>
<protein>
    <submittedName>
        <fullName evidence="3">Membrane protease YdiL (CAAX protease family)</fullName>
    </submittedName>
</protein>
<dbReference type="EMBL" id="JACHJT010000001">
    <property type="protein sequence ID" value="MBB4932695.1"/>
    <property type="molecule type" value="Genomic_DNA"/>
</dbReference>
<feature type="transmembrane region" description="Helical" evidence="1">
    <location>
        <begin position="46"/>
        <end position="66"/>
    </location>
</feature>
<dbReference type="InterPro" id="IPR003675">
    <property type="entry name" value="Rce1/LyrA-like_dom"/>
</dbReference>
<feature type="transmembrane region" description="Helical" evidence="1">
    <location>
        <begin position="150"/>
        <end position="170"/>
    </location>
</feature>
<reference evidence="3 4" key="1">
    <citation type="submission" date="2020-08" db="EMBL/GenBank/DDBJ databases">
        <title>Sequencing the genomes of 1000 actinobacteria strains.</title>
        <authorList>
            <person name="Klenk H.-P."/>
        </authorList>
    </citation>
    <scope>NUCLEOTIDE SEQUENCE [LARGE SCALE GENOMIC DNA]</scope>
    <source>
        <strain evidence="3 4">DSM 102030</strain>
    </source>
</reference>
<gene>
    <name evidence="3" type="ORF">F4561_003515</name>
</gene>
<proteinExistence type="predicted"/>
<name>A0A7W7RIN9_9ACTN</name>
<keyword evidence="1" id="KW-0812">Transmembrane</keyword>
<evidence type="ECO:0000313" key="4">
    <source>
        <dbReference type="Proteomes" id="UP000523007"/>
    </source>
</evidence>
<dbReference type="GO" id="GO:0080120">
    <property type="term" value="P:CAAX-box protein maturation"/>
    <property type="evidence" value="ECO:0007669"/>
    <property type="project" value="UniProtKB-ARBA"/>
</dbReference>
<comment type="caution">
    <text evidence="3">The sequence shown here is derived from an EMBL/GenBank/DDBJ whole genome shotgun (WGS) entry which is preliminary data.</text>
</comment>
<evidence type="ECO:0000256" key="1">
    <source>
        <dbReference type="SAM" id="Phobius"/>
    </source>
</evidence>
<feature type="transmembrane region" description="Helical" evidence="1">
    <location>
        <begin position="215"/>
        <end position="237"/>
    </location>
</feature>
<evidence type="ECO:0000259" key="2">
    <source>
        <dbReference type="Pfam" id="PF02517"/>
    </source>
</evidence>
<sequence>MRETHTGSPAPGPLDTARWVLPVAAVLCSAVGVTAAAAGARETATGMGTGAANAVLCCGALAPLALFAARGRPGAGRALLGAAGLALLSWCALSLPRVGPFSGLEWNWQGKAVDLLWLCALFLVLRHWARDEAGLRWRLAPGSHGPAARVIIGWFAASAALVFGASLVSGQNLEAVTLERLLFDSTYPNLAEELLWRGALLAVLDRVFGTPWRLFGAHVGWGFVLTSLGFGLGHGLLLSDSGLAFDPAAIVLTGLSGMVLGWVRAFTGSVWPAFAAHCAPELGISAAATAVAAVRG</sequence>
<dbReference type="Pfam" id="PF02517">
    <property type="entry name" value="Rce1-like"/>
    <property type="match status" value="1"/>
</dbReference>
<dbReference type="GO" id="GO:0004175">
    <property type="term" value="F:endopeptidase activity"/>
    <property type="evidence" value="ECO:0007669"/>
    <property type="project" value="UniProtKB-ARBA"/>
</dbReference>
<feature type="transmembrane region" description="Helical" evidence="1">
    <location>
        <begin position="243"/>
        <end position="263"/>
    </location>
</feature>
<keyword evidence="1" id="KW-1133">Transmembrane helix</keyword>
<feature type="transmembrane region" description="Helical" evidence="1">
    <location>
        <begin position="108"/>
        <end position="129"/>
    </location>
</feature>
<dbReference type="RefSeq" id="WP_184580297.1">
    <property type="nucleotide sequence ID" value="NZ_JACHJT010000001.1"/>
</dbReference>
<keyword evidence="1" id="KW-0472">Membrane</keyword>
<feature type="transmembrane region" description="Helical" evidence="1">
    <location>
        <begin position="20"/>
        <end position="40"/>
    </location>
</feature>
<accession>A0A7W7RIN9</accession>
<evidence type="ECO:0000313" key="3">
    <source>
        <dbReference type="EMBL" id="MBB4932695.1"/>
    </source>
</evidence>